<dbReference type="OrthoDB" id="6775489at2759"/>
<accession>A0A9N9MS77</accession>
<keyword evidence="2" id="KW-1133">Transmembrane helix</keyword>
<evidence type="ECO:0000256" key="2">
    <source>
        <dbReference type="SAM" id="Phobius"/>
    </source>
</evidence>
<gene>
    <name evidence="3" type="ORF">CEUTPL_LOCUS9436</name>
</gene>
<name>A0A9N9MS77_9CUCU</name>
<feature type="region of interest" description="Disordered" evidence="1">
    <location>
        <begin position="1"/>
        <end position="21"/>
    </location>
</feature>
<reference evidence="3" key="1">
    <citation type="submission" date="2022-01" db="EMBL/GenBank/DDBJ databases">
        <authorList>
            <person name="King R."/>
        </authorList>
    </citation>
    <scope>NUCLEOTIDE SEQUENCE</scope>
</reference>
<evidence type="ECO:0000313" key="4">
    <source>
        <dbReference type="Proteomes" id="UP001152799"/>
    </source>
</evidence>
<dbReference type="EMBL" id="OU892281">
    <property type="protein sequence ID" value="CAG9768918.1"/>
    <property type="molecule type" value="Genomic_DNA"/>
</dbReference>
<proteinExistence type="predicted"/>
<dbReference type="AlphaFoldDB" id="A0A9N9MS77"/>
<evidence type="ECO:0000313" key="3">
    <source>
        <dbReference type="EMBL" id="CAG9768918.1"/>
    </source>
</evidence>
<protein>
    <submittedName>
        <fullName evidence="3">Uncharacterized protein</fullName>
    </submittedName>
</protein>
<evidence type="ECO:0000256" key="1">
    <source>
        <dbReference type="SAM" id="MobiDB-lite"/>
    </source>
</evidence>
<feature type="transmembrane region" description="Helical" evidence="2">
    <location>
        <begin position="84"/>
        <end position="108"/>
    </location>
</feature>
<dbReference type="Proteomes" id="UP001152799">
    <property type="component" value="Chromosome 5"/>
</dbReference>
<keyword evidence="2" id="KW-0812">Transmembrane</keyword>
<keyword evidence="4" id="KW-1185">Reference proteome</keyword>
<keyword evidence="2" id="KW-0472">Membrane</keyword>
<organism evidence="3 4">
    <name type="scientific">Ceutorhynchus assimilis</name>
    <name type="common">cabbage seed weevil</name>
    <dbReference type="NCBI Taxonomy" id="467358"/>
    <lineage>
        <taxon>Eukaryota</taxon>
        <taxon>Metazoa</taxon>
        <taxon>Ecdysozoa</taxon>
        <taxon>Arthropoda</taxon>
        <taxon>Hexapoda</taxon>
        <taxon>Insecta</taxon>
        <taxon>Pterygota</taxon>
        <taxon>Neoptera</taxon>
        <taxon>Endopterygota</taxon>
        <taxon>Coleoptera</taxon>
        <taxon>Polyphaga</taxon>
        <taxon>Cucujiformia</taxon>
        <taxon>Curculionidae</taxon>
        <taxon>Ceutorhynchinae</taxon>
        <taxon>Ceutorhynchus</taxon>
    </lineage>
</organism>
<sequence length="231" mass="26335">MVEDILDNLPDLCSDDHDDDSEEEFNLPVDVLFSTVIFLFDQDIVYAATANALPTELQTPTEPIQSTTAITYNPFSPDFKWTGYNIAAVTTAAIVVGTGLAILTTLFFPMFVYKICYALGGCQTTLDEAVDRFLGVHGRTRRIKRDTRDENMDFFIDLLKMSIKEYGTQNKAVVEREPLRENVMSLTPDRKIEKRSPIDYIEPILVMLSRAYDEYINPELKKNFKKPPSIR</sequence>